<organism evidence="2 3">
    <name type="scientific">Pseudoduganella aquatica</name>
    <dbReference type="NCBI Taxonomy" id="2660641"/>
    <lineage>
        <taxon>Bacteria</taxon>
        <taxon>Pseudomonadati</taxon>
        <taxon>Pseudomonadota</taxon>
        <taxon>Betaproteobacteria</taxon>
        <taxon>Burkholderiales</taxon>
        <taxon>Oxalobacteraceae</taxon>
        <taxon>Telluria group</taxon>
        <taxon>Pseudoduganella</taxon>
    </lineage>
</organism>
<keyword evidence="3" id="KW-1185">Reference proteome</keyword>
<dbReference type="AlphaFoldDB" id="A0A7X4H887"/>
<reference evidence="2 3" key="1">
    <citation type="submission" date="2019-12" db="EMBL/GenBank/DDBJ databases">
        <title>Novel species isolated from a subtropical stream in China.</title>
        <authorList>
            <person name="Lu H."/>
        </authorList>
    </citation>
    <scope>NUCLEOTIDE SEQUENCE [LARGE SCALE GENOMIC DNA]</scope>
    <source>
        <strain evidence="2 3">FT127W</strain>
    </source>
</reference>
<gene>
    <name evidence="2" type="ORF">GTP77_04015</name>
</gene>
<sequence length="416" mass="45007">MRHACALLLALGFTAAAHAAEAVPADAALKHAKALLDKVPLVDGHNDLPWTIREDEAHPMDVDAYDLRKPNVQQTDLPRLKEGRVAVQFWSVYVPGELKQGWARTQLEQIDLTKRMIARYPERLVLATRSSDIAKARKAGKVASFLGMEGGHVLENSLGALRAYYDLGARYMTLTHNVTLDWADAALDQPRNGGLTAFGKEVVREMNRLGMLVDLSHTSPDVMRQAIDTSEAPVIFSHSSARALVDHPRNVPDDVLARVAANGGVVMVTFVPAFVSNDYKRWKDGLAARTKTVDRGSAAYKVVEAAYIKEAGAAPKATLKQVADHIDHVAKVAGVDHVGLAADFDGGATTEGLQDVSTYPALFAELIQRGWKDADLAKLAGGNLIRAFAKAEQVAARLQKERAPSLAALPSKLPPK</sequence>
<keyword evidence="1" id="KW-0732">Signal</keyword>
<dbReference type="EMBL" id="WWCU01000003">
    <property type="protein sequence ID" value="MYN06496.1"/>
    <property type="molecule type" value="Genomic_DNA"/>
</dbReference>
<dbReference type="PANTHER" id="PTHR10443">
    <property type="entry name" value="MICROSOMAL DIPEPTIDASE"/>
    <property type="match status" value="1"/>
</dbReference>
<dbReference type="RefSeq" id="WP_161070885.1">
    <property type="nucleotide sequence ID" value="NZ_WWCU01000003.1"/>
</dbReference>
<protein>
    <submittedName>
        <fullName evidence="2">Membrane dipeptidase</fullName>
    </submittedName>
</protein>
<evidence type="ECO:0000313" key="2">
    <source>
        <dbReference type="EMBL" id="MYN06496.1"/>
    </source>
</evidence>
<dbReference type="GO" id="GO:0006508">
    <property type="term" value="P:proteolysis"/>
    <property type="evidence" value="ECO:0007669"/>
    <property type="project" value="InterPro"/>
</dbReference>
<dbReference type="Proteomes" id="UP000450676">
    <property type="component" value="Unassembled WGS sequence"/>
</dbReference>
<dbReference type="PANTHER" id="PTHR10443:SF12">
    <property type="entry name" value="DIPEPTIDASE"/>
    <property type="match status" value="1"/>
</dbReference>
<proteinExistence type="predicted"/>
<dbReference type="SUPFAM" id="SSF51556">
    <property type="entry name" value="Metallo-dependent hydrolases"/>
    <property type="match status" value="1"/>
</dbReference>
<accession>A0A7X4H887</accession>
<dbReference type="InterPro" id="IPR032466">
    <property type="entry name" value="Metal_Hydrolase"/>
</dbReference>
<evidence type="ECO:0000313" key="3">
    <source>
        <dbReference type="Proteomes" id="UP000450676"/>
    </source>
</evidence>
<feature type="chain" id="PRO_5031138724" evidence="1">
    <location>
        <begin position="20"/>
        <end position="416"/>
    </location>
</feature>
<dbReference type="PROSITE" id="PS51365">
    <property type="entry name" value="RENAL_DIPEPTIDASE_2"/>
    <property type="match status" value="1"/>
</dbReference>
<dbReference type="Pfam" id="PF01244">
    <property type="entry name" value="Peptidase_M19"/>
    <property type="match status" value="1"/>
</dbReference>
<dbReference type="InterPro" id="IPR008257">
    <property type="entry name" value="Pept_M19"/>
</dbReference>
<dbReference type="Gene3D" id="3.20.20.140">
    <property type="entry name" value="Metal-dependent hydrolases"/>
    <property type="match status" value="1"/>
</dbReference>
<dbReference type="GO" id="GO:0070573">
    <property type="term" value="F:metallodipeptidase activity"/>
    <property type="evidence" value="ECO:0007669"/>
    <property type="project" value="InterPro"/>
</dbReference>
<name>A0A7X4H887_9BURK</name>
<dbReference type="CDD" id="cd01301">
    <property type="entry name" value="rDP_like"/>
    <property type="match status" value="1"/>
</dbReference>
<evidence type="ECO:0000256" key="1">
    <source>
        <dbReference type="SAM" id="SignalP"/>
    </source>
</evidence>
<feature type="signal peptide" evidence="1">
    <location>
        <begin position="1"/>
        <end position="19"/>
    </location>
</feature>
<comment type="caution">
    <text evidence="2">The sequence shown here is derived from an EMBL/GenBank/DDBJ whole genome shotgun (WGS) entry which is preliminary data.</text>
</comment>